<proteinExistence type="predicted"/>
<organism evidence="2 3">
    <name type="scientific">Rubroshorea leprosula</name>
    <dbReference type="NCBI Taxonomy" id="152421"/>
    <lineage>
        <taxon>Eukaryota</taxon>
        <taxon>Viridiplantae</taxon>
        <taxon>Streptophyta</taxon>
        <taxon>Embryophyta</taxon>
        <taxon>Tracheophyta</taxon>
        <taxon>Spermatophyta</taxon>
        <taxon>Magnoliopsida</taxon>
        <taxon>eudicotyledons</taxon>
        <taxon>Gunneridae</taxon>
        <taxon>Pentapetalae</taxon>
        <taxon>rosids</taxon>
        <taxon>malvids</taxon>
        <taxon>Malvales</taxon>
        <taxon>Dipterocarpaceae</taxon>
        <taxon>Rubroshorea</taxon>
    </lineage>
</organism>
<sequence length="78" mass="7974">MHSSRVNVAGGRRAMESGCDRGAGSEQQGRRGAKGESAGAGRRVQEQKHAGAASRGSGARMQGRRAGAWARGAGHCRG</sequence>
<protein>
    <submittedName>
        <fullName evidence="2">Uncharacterized protein</fullName>
    </submittedName>
</protein>
<feature type="region of interest" description="Disordered" evidence="1">
    <location>
        <begin position="1"/>
        <end position="78"/>
    </location>
</feature>
<gene>
    <name evidence="2" type="ORF">SLEP1_g26233</name>
</gene>
<dbReference type="Proteomes" id="UP001054252">
    <property type="component" value="Unassembled WGS sequence"/>
</dbReference>
<keyword evidence="3" id="KW-1185">Reference proteome</keyword>
<comment type="caution">
    <text evidence="2">The sequence shown here is derived from an EMBL/GenBank/DDBJ whole genome shotgun (WGS) entry which is preliminary data.</text>
</comment>
<evidence type="ECO:0000313" key="2">
    <source>
        <dbReference type="EMBL" id="GKV15442.1"/>
    </source>
</evidence>
<dbReference type="EMBL" id="BPVZ01000043">
    <property type="protein sequence ID" value="GKV15442.1"/>
    <property type="molecule type" value="Genomic_DNA"/>
</dbReference>
<name>A0AAV5JVQ9_9ROSI</name>
<evidence type="ECO:0000313" key="3">
    <source>
        <dbReference type="Proteomes" id="UP001054252"/>
    </source>
</evidence>
<accession>A0AAV5JVQ9</accession>
<dbReference type="AlphaFoldDB" id="A0AAV5JVQ9"/>
<evidence type="ECO:0000256" key="1">
    <source>
        <dbReference type="SAM" id="MobiDB-lite"/>
    </source>
</evidence>
<reference evidence="2 3" key="1">
    <citation type="journal article" date="2021" name="Commun. Biol.">
        <title>The genome of Shorea leprosula (Dipterocarpaceae) highlights the ecological relevance of drought in aseasonal tropical rainforests.</title>
        <authorList>
            <person name="Ng K.K.S."/>
            <person name="Kobayashi M.J."/>
            <person name="Fawcett J.A."/>
            <person name="Hatakeyama M."/>
            <person name="Paape T."/>
            <person name="Ng C.H."/>
            <person name="Ang C.C."/>
            <person name="Tnah L.H."/>
            <person name="Lee C.T."/>
            <person name="Nishiyama T."/>
            <person name="Sese J."/>
            <person name="O'Brien M.J."/>
            <person name="Copetti D."/>
            <person name="Mohd Noor M.I."/>
            <person name="Ong R.C."/>
            <person name="Putra M."/>
            <person name="Sireger I.Z."/>
            <person name="Indrioko S."/>
            <person name="Kosugi Y."/>
            <person name="Izuno A."/>
            <person name="Isagi Y."/>
            <person name="Lee S.L."/>
            <person name="Shimizu K.K."/>
        </authorList>
    </citation>
    <scope>NUCLEOTIDE SEQUENCE [LARGE SCALE GENOMIC DNA]</scope>
    <source>
        <strain evidence="2">214</strain>
    </source>
</reference>
<feature type="compositionally biased region" description="Low complexity" evidence="1">
    <location>
        <begin position="50"/>
        <end position="78"/>
    </location>
</feature>